<dbReference type="AlphaFoldDB" id="A0A0M4LV37"/>
<accession>A0A0M4LV37</accession>
<sequence>MTEFPDDRSIEHLALRALDCSLPKPEWTHAAHFALALYLLRHRPELAEPEAMRGVIMRLNEAHGTPNTVSEGYHHTITIASLRAAGSVLGWHDADASLADVLADLLESPFSKSGWILEFWSRETLFSPAARRGWLPPDLQPLPF</sequence>
<evidence type="ECO:0000313" key="1">
    <source>
        <dbReference type="EMBL" id="ALE16929.1"/>
    </source>
</evidence>
<dbReference type="KEGG" id="aep:AMC99_01638"/>
<reference evidence="1 2" key="1">
    <citation type="submission" date="2015-09" db="EMBL/GenBank/DDBJ databases">
        <title>Complete genome sequence of a benzo[a]pyrene-degrading bacterium Altererythrobacter epoxidivorans CGMCC 1.7731T.</title>
        <authorList>
            <person name="Li Z."/>
            <person name="Cheng H."/>
            <person name="Huo Y."/>
            <person name="Xu X."/>
        </authorList>
    </citation>
    <scope>NUCLEOTIDE SEQUENCE [LARGE SCALE GENOMIC DNA]</scope>
    <source>
        <strain evidence="1 2">CGMCC 1.7731</strain>
    </source>
</reference>
<dbReference type="EMBL" id="CP012669">
    <property type="protein sequence ID" value="ALE16929.1"/>
    <property type="molecule type" value="Genomic_DNA"/>
</dbReference>
<dbReference type="OrthoDB" id="117988at2"/>
<keyword evidence="2" id="KW-1185">Reference proteome</keyword>
<gene>
    <name evidence="1" type="ORF">AMC99_01638</name>
</gene>
<dbReference type="PATRIC" id="fig|361183.4.peg.1611"/>
<evidence type="ECO:0000313" key="2">
    <source>
        <dbReference type="Proteomes" id="UP000057938"/>
    </source>
</evidence>
<dbReference type="STRING" id="361183.AMC99_01638"/>
<protein>
    <submittedName>
        <fullName evidence="1">Uncharacterized protein</fullName>
    </submittedName>
</protein>
<proteinExistence type="predicted"/>
<name>A0A0M4LV37_9SPHN</name>
<organism evidence="1 2">
    <name type="scientific">Altererythrobacter epoxidivorans</name>
    <dbReference type="NCBI Taxonomy" id="361183"/>
    <lineage>
        <taxon>Bacteria</taxon>
        <taxon>Pseudomonadati</taxon>
        <taxon>Pseudomonadota</taxon>
        <taxon>Alphaproteobacteria</taxon>
        <taxon>Sphingomonadales</taxon>
        <taxon>Erythrobacteraceae</taxon>
        <taxon>Altererythrobacter</taxon>
    </lineage>
</organism>
<dbReference type="RefSeq" id="WP_061925154.1">
    <property type="nucleotide sequence ID" value="NZ_CP012669.1"/>
</dbReference>
<dbReference type="Proteomes" id="UP000057938">
    <property type="component" value="Chromosome"/>
</dbReference>